<dbReference type="GO" id="GO:0051287">
    <property type="term" value="F:NAD binding"/>
    <property type="evidence" value="ECO:0007669"/>
    <property type="project" value="InterPro"/>
</dbReference>
<comment type="similarity">
    <text evidence="1 5">Belongs to the D-isomer specific 2-hydroxyacid dehydrogenase family.</text>
</comment>
<evidence type="ECO:0000313" key="9">
    <source>
        <dbReference type="Proteomes" id="UP000292919"/>
    </source>
</evidence>
<dbReference type="InterPro" id="IPR029753">
    <property type="entry name" value="D-isomer_DH_CS"/>
</dbReference>
<dbReference type="SUPFAM" id="SSF52283">
    <property type="entry name" value="Formate/glycerate dehydrogenase catalytic domain-like"/>
    <property type="match status" value="1"/>
</dbReference>
<evidence type="ECO:0000313" key="8">
    <source>
        <dbReference type="EMBL" id="TBH79814.1"/>
    </source>
</evidence>
<keyword evidence="9" id="KW-1185">Reference proteome</keyword>
<organism evidence="8 9">
    <name type="scientific">Desulfovibrio legallii</name>
    <dbReference type="NCBI Taxonomy" id="571438"/>
    <lineage>
        <taxon>Bacteria</taxon>
        <taxon>Pseudomonadati</taxon>
        <taxon>Thermodesulfobacteriota</taxon>
        <taxon>Desulfovibrionia</taxon>
        <taxon>Desulfovibrionales</taxon>
        <taxon>Desulfovibrionaceae</taxon>
        <taxon>Desulfovibrio</taxon>
    </lineage>
</organism>
<evidence type="ECO:0000256" key="3">
    <source>
        <dbReference type="ARBA" id="ARBA00023002"/>
    </source>
</evidence>
<dbReference type="EMBL" id="SIXC01000006">
    <property type="protein sequence ID" value="TBH79814.1"/>
    <property type="molecule type" value="Genomic_DNA"/>
</dbReference>
<evidence type="ECO:0000256" key="2">
    <source>
        <dbReference type="ARBA" id="ARBA00022605"/>
    </source>
</evidence>
<dbReference type="InterPro" id="IPR006140">
    <property type="entry name" value="D-isomer_DH_NAD-bd"/>
</dbReference>
<protein>
    <submittedName>
        <fullName evidence="8">Hydroxyacid dehydrogenase</fullName>
    </submittedName>
</protein>
<keyword evidence="2" id="KW-0028">Amino-acid biosynthesis</keyword>
<dbReference type="InterPro" id="IPR036291">
    <property type="entry name" value="NAD(P)-bd_dom_sf"/>
</dbReference>
<dbReference type="CDD" id="cd12172">
    <property type="entry name" value="PGDH_like_2"/>
    <property type="match status" value="1"/>
</dbReference>
<dbReference type="Proteomes" id="UP000292919">
    <property type="component" value="Unassembled WGS sequence"/>
</dbReference>
<evidence type="ECO:0000259" key="6">
    <source>
        <dbReference type="Pfam" id="PF00389"/>
    </source>
</evidence>
<name>A0A6H3FBM8_9BACT</name>
<dbReference type="InterPro" id="IPR006139">
    <property type="entry name" value="D-isomer_2_OHA_DH_cat_dom"/>
</dbReference>
<feature type="domain" description="D-isomer specific 2-hydroxyacid dehydrogenase catalytic" evidence="6">
    <location>
        <begin position="32"/>
        <end position="302"/>
    </location>
</feature>
<dbReference type="PROSITE" id="PS00671">
    <property type="entry name" value="D_2_HYDROXYACID_DH_3"/>
    <property type="match status" value="1"/>
</dbReference>
<evidence type="ECO:0000256" key="1">
    <source>
        <dbReference type="ARBA" id="ARBA00005854"/>
    </source>
</evidence>
<dbReference type="Gene3D" id="3.40.50.720">
    <property type="entry name" value="NAD(P)-binding Rossmann-like Domain"/>
    <property type="match status" value="2"/>
</dbReference>
<reference evidence="8 9" key="1">
    <citation type="submission" date="2018-12" db="EMBL/GenBank/DDBJ databases">
        <title>First genome draft of Desulfovibrio legallis sp. nov.</title>
        <authorList>
            <person name="Ben Dhia O."/>
            <person name="Najjari A."/>
            <person name="Ferjani R."/>
            <person name="Fhoula I."/>
            <person name="Fardeau M.-L."/>
            <person name="Boudabbous A."/>
            <person name="Ouzari H.I."/>
        </authorList>
    </citation>
    <scope>NUCLEOTIDE SEQUENCE [LARGE SCALE GENOMIC DNA]</scope>
    <source>
        <strain evidence="8 9">H1T</strain>
    </source>
</reference>
<dbReference type="Pfam" id="PF00389">
    <property type="entry name" value="2-Hacid_dh"/>
    <property type="match status" value="1"/>
</dbReference>
<dbReference type="PROSITE" id="PS00065">
    <property type="entry name" value="D_2_HYDROXYACID_DH_1"/>
    <property type="match status" value="1"/>
</dbReference>
<proteinExistence type="inferred from homology"/>
<evidence type="ECO:0000256" key="5">
    <source>
        <dbReference type="RuleBase" id="RU003719"/>
    </source>
</evidence>
<dbReference type="PANTHER" id="PTHR42789">
    <property type="entry name" value="D-ISOMER SPECIFIC 2-HYDROXYACID DEHYDROGENASE FAMILY PROTEIN (AFU_ORTHOLOGUE AFUA_6G10090)"/>
    <property type="match status" value="1"/>
</dbReference>
<comment type="caution">
    <text evidence="8">The sequence shown here is derived from an EMBL/GenBank/DDBJ whole genome shotgun (WGS) entry which is preliminary data.</text>
</comment>
<dbReference type="InterPro" id="IPR029752">
    <property type="entry name" value="D-isomer_DH_CS1"/>
</dbReference>
<feature type="domain" description="D-isomer specific 2-hydroxyacid dehydrogenase NAD-binding" evidence="7">
    <location>
        <begin position="111"/>
        <end position="283"/>
    </location>
</feature>
<evidence type="ECO:0000256" key="4">
    <source>
        <dbReference type="ARBA" id="ARBA00023027"/>
    </source>
</evidence>
<dbReference type="Pfam" id="PF02826">
    <property type="entry name" value="2-Hacid_dh_C"/>
    <property type="match status" value="1"/>
</dbReference>
<dbReference type="AlphaFoldDB" id="A0A6H3FBM8"/>
<dbReference type="GO" id="GO:0016616">
    <property type="term" value="F:oxidoreductase activity, acting on the CH-OH group of donors, NAD or NADP as acceptor"/>
    <property type="evidence" value="ECO:0007669"/>
    <property type="project" value="InterPro"/>
</dbReference>
<gene>
    <name evidence="8" type="ORF">EB812_05835</name>
</gene>
<sequence length="309" mass="33061">MNVLVTPRSFGKTNPELFDRLRDAGLTVLRNDTGGILSAEQMRVRLADCQGVILGVDPLDASVLTVAPQLRAVAKYGVGLDNIDLEYCKTRGIAVSRTVGANSEAVADYALTLMLMAARRAALIDRRCRRKDWSKITSLDLYGKTLGIVGLGAVGRCVVRRARGFAMKILAHDIVWDAAWAAENGVERADLDRICREADCITLHTALTDATRNCINAARLASMKPTAILVNTARGGLVDEAALLDALRENRIYGAGLDVFAQEPPADPAWYGLDNLVMGSHCAASTAGATAAMGHMAVDNLLRDLGLTA</sequence>
<dbReference type="InterPro" id="IPR050857">
    <property type="entry name" value="D-2-hydroxyacid_DH"/>
</dbReference>
<dbReference type="FunFam" id="3.40.50.720:FF:000203">
    <property type="entry name" value="D-3-phosphoglycerate dehydrogenase (SerA)"/>
    <property type="match status" value="1"/>
</dbReference>
<dbReference type="SUPFAM" id="SSF51735">
    <property type="entry name" value="NAD(P)-binding Rossmann-fold domains"/>
    <property type="match status" value="1"/>
</dbReference>
<keyword evidence="4" id="KW-0520">NAD</keyword>
<evidence type="ECO:0000259" key="7">
    <source>
        <dbReference type="Pfam" id="PF02826"/>
    </source>
</evidence>
<dbReference type="GO" id="GO:0008652">
    <property type="term" value="P:amino acid biosynthetic process"/>
    <property type="evidence" value="ECO:0007669"/>
    <property type="project" value="UniProtKB-KW"/>
</dbReference>
<accession>A0A6H3FBM8</accession>
<dbReference type="RefSeq" id="WP_118229233.1">
    <property type="nucleotide sequence ID" value="NZ_JAQDZC010000004.1"/>
</dbReference>
<dbReference type="PANTHER" id="PTHR42789:SF1">
    <property type="entry name" value="D-ISOMER SPECIFIC 2-HYDROXYACID DEHYDROGENASE FAMILY PROTEIN (AFU_ORTHOLOGUE AFUA_6G10090)"/>
    <property type="match status" value="1"/>
</dbReference>
<keyword evidence="3 5" id="KW-0560">Oxidoreductase</keyword>